<comment type="caution">
    <text evidence="1">The sequence shown here is derived from an EMBL/GenBank/DDBJ whole genome shotgun (WGS) entry which is preliminary data.</text>
</comment>
<keyword evidence="2" id="KW-1185">Reference proteome</keyword>
<name>A0AAV1XGI1_LUPLU</name>
<evidence type="ECO:0000313" key="2">
    <source>
        <dbReference type="Proteomes" id="UP001497480"/>
    </source>
</evidence>
<sequence length="82" mass="9425">MFDVPFATELEWKFSCSVDDAGGMGLQWFTKKGFSKAAKKRRKWKFCCRVACLILFLSDEFHATPQYHVNFCRGECTDFPGG</sequence>
<protein>
    <submittedName>
        <fullName evidence="1">Uncharacterized protein</fullName>
    </submittedName>
</protein>
<reference evidence="1 2" key="1">
    <citation type="submission" date="2024-03" db="EMBL/GenBank/DDBJ databases">
        <authorList>
            <person name="Martinez-Hernandez J."/>
        </authorList>
    </citation>
    <scope>NUCLEOTIDE SEQUENCE [LARGE SCALE GENOMIC DNA]</scope>
</reference>
<gene>
    <name evidence="1" type="ORF">LLUT_LOCUS21736</name>
</gene>
<evidence type="ECO:0000313" key="1">
    <source>
        <dbReference type="EMBL" id="CAL0320676.1"/>
    </source>
</evidence>
<organism evidence="1 2">
    <name type="scientific">Lupinus luteus</name>
    <name type="common">European yellow lupine</name>
    <dbReference type="NCBI Taxonomy" id="3873"/>
    <lineage>
        <taxon>Eukaryota</taxon>
        <taxon>Viridiplantae</taxon>
        <taxon>Streptophyta</taxon>
        <taxon>Embryophyta</taxon>
        <taxon>Tracheophyta</taxon>
        <taxon>Spermatophyta</taxon>
        <taxon>Magnoliopsida</taxon>
        <taxon>eudicotyledons</taxon>
        <taxon>Gunneridae</taxon>
        <taxon>Pentapetalae</taxon>
        <taxon>rosids</taxon>
        <taxon>fabids</taxon>
        <taxon>Fabales</taxon>
        <taxon>Fabaceae</taxon>
        <taxon>Papilionoideae</taxon>
        <taxon>50 kb inversion clade</taxon>
        <taxon>genistoids sensu lato</taxon>
        <taxon>core genistoids</taxon>
        <taxon>Genisteae</taxon>
        <taxon>Lupinus</taxon>
    </lineage>
</organism>
<accession>A0AAV1XGI1</accession>
<dbReference type="Proteomes" id="UP001497480">
    <property type="component" value="Unassembled WGS sequence"/>
</dbReference>
<proteinExistence type="predicted"/>
<dbReference type="AlphaFoldDB" id="A0AAV1XGI1"/>
<dbReference type="EMBL" id="CAXHTB010000015">
    <property type="protein sequence ID" value="CAL0320676.1"/>
    <property type="molecule type" value="Genomic_DNA"/>
</dbReference>